<evidence type="ECO:0000259" key="4">
    <source>
        <dbReference type="Pfam" id="PF25919"/>
    </source>
</evidence>
<feature type="domain" description="CusB-like beta-barrel" evidence="5">
    <location>
        <begin position="270"/>
        <end position="346"/>
    </location>
</feature>
<dbReference type="InterPro" id="IPR058792">
    <property type="entry name" value="Beta-barrel_RND_2"/>
</dbReference>
<dbReference type="EMBL" id="JBGUBD010000007">
    <property type="protein sequence ID" value="MFA9479270.1"/>
    <property type="molecule type" value="Genomic_DNA"/>
</dbReference>
<keyword evidence="7" id="KW-1185">Reference proteome</keyword>
<name>A0ABV4U6R2_9BACT</name>
<comment type="similarity">
    <text evidence="1">Belongs to the membrane fusion protein (MFP) (TC 8.A.1) family.</text>
</comment>
<dbReference type="Gene3D" id="2.40.30.170">
    <property type="match status" value="1"/>
</dbReference>
<evidence type="ECO:0000256" key="2">
    <source>
        <dbReference type="ARBA" id="ARBA00022448"/>
    </source>
</evidence>
<proteinExistence type="inferred from homology"/>
<protein>
    <submittedName>
        <fullName evidence="6">Efflux RND transporter periplasmic adaptor subunit</fullName>
    </submittedName>
</protein>
<feature type="domain" description="Heavy metal binding" evidence="3">
    <location>
        <begin position="63"/>
        <end position="89"/>
    </location>
</feature>
<keyword evidence="2" id="KW-0813">Transport</keyword>
<feature type="domain" description="CusB-like barrel-sandwich hybrid" evidence="4">
    <location>
        <begin position="148"/>
        <end position="264"/>
    </location>
</feature>
<dbReference type="RefSeq" id="WP_425346191.1">
    <property type="nucleotide sequence ID" value="NZ_JBGUBD010000007.1"/>
</dbReference>
<dbReference type="PANTHER" id="PTHR30097">
    <property type="entry name" value="CATION EFFLUX SYSTEM PROTEIN CUSB"/>
    <property type="match status" value="1"/>
</dbReference>
<dbReference type="InterPro" id="IPR051909">
    <property type="entry name" value="MFP_Cation_Efflux"/>
</dbReference>
<dbReference type="Gene3D" id="2.40.420.20">
    <property type="match status" value="1"/>
</dbReference>
<evidence type="ECO:0000259" key="5">
    <source>
        <dbReference type="Pfam" id="PF25954"/>
    </source>
</evidence>
<evidence type="ECO:0000313" key="7">
    <source>
        <dbReference type="Proteomes" id="UP001575105"/>
    </source>
</evidence>
<dbReference type="NCBIfam" id="TIGR01730">
    <property type="entry name" value="RND_mfp"/>
    <property type="match status" value="1"/>
</dbReference>
<gene>
    <name evidence="6" type="ORF">ACERK3_13345</name>
</gene>
<dbReference type="InterPro" id="IPR045800">
    <property type="entry name" value="HMBD"/>
</dbReference>
<dbReference type="Pfam" id="PF25954">
    <property type="entry name" value="Beta-barrel_RND_2"/>
    <property type="match status" value="1"/>
</dbReference>
<evidence type="ECO:0000256" key="1">
    <source>
        <dbReference type="ARBA" id="ARBA00009477"/>
    </source>
</evidence>
<dbReference type="Pfam" id="PF25919">
    <property type="entry name" value="BSH_CusB"/>
    <property type="match status" value="1"/>
</dbReference>
<dbReference type="PANTHER" id="PTHR30097:SF4">
    <property type="entry name" value="SLR6042 PROTEIN"/>
    <property type="match status" value="1"/>
</dbReference>
<dbReference type="Pfam" id="PF19335">
    <property type="entry name" value="HMBD"/>
    <property type="match status" value="1"/>
</dbReference>
<accession>A0ABV4U6R2</accession>
<dbReference type="InterPro" id="IPR006143">
    <property type="entry name" value="RND_pump_MFP"/>
</dbReference>
<dbReference type="SUPFAM" id="SSF111369">
    <property type="entry name" value="HlyD-like secretion proteins"/>
    <property type="match status" value="1"/>
</dbReference>
<dbReference type="Proteomes" id="UP001575105">
    <property type="component" value="Unassembled WGS sequence"/>
</dbReference>
<reference evidence="6 7" key="1">
    <citation type="submission" date="2024-08" db="EMBL/GenBank/DDBJ databases">
        <title>Whole-genome sequencing of halo(alkali)philic microorganisms from hypersaline lakes.</title>
        <authorList>
            <person name="Sorokin D.Y."/>
            <person name="Merkel A.Y."/>
            <person name="Messina E."/>
            <person name="Yakimov M."/>
        </authorList>
    </citation>
    <scope>NUCLEOTIDE SEQUENCE [LARGE SCALE GENOMIC DNA]</scope>
    <source>
        <strain evidence="6 7">AB-hyl4</strain>
    </source>
</reference>
<dbReference type="InterPro" id="IPR058790">
    <property type="entry name" value="BSH_CusB"/>
</dbReference>
<evidence type="ECO:0000313" key="6">
    <source>
        <dbReference type="EMBL" id="MFA9479270.1"/>
    </source>
</evidence>
<evidence type="ECO:0000259" key="3">
    <source>
        <dbReference type="Pfam" id="PF19335"/>
    </source>
</evidence>
<sequence>MTTPTAADNRRKVRRWLFAGGLALAFIASFVVGRLTSPGADGPHDHDADVHTTNDVTDAGQTYYCSMHPEVRSDDPNDTCPICGMDLIPMPDNAGDEDDGDLPILRLSERSLRLLEVQTTPVERRAAEKTIHFVGQLDYDETRVTDLVARSDSYVHRLHANYPWKPVERGDVIAELDSPAITAAARELRLVHRGDQGPRSQSALDAARARLERFGLTADQIDRIIDADDLPRTYELRSPLTGVIAELDAREGDRLADGDRLVRIVDLTSLWLQLQAYESDLPWLEVEQSAEFTVPTAPGETHDGTVAFIAPVIDDNTRTARVRLNVDNPQGQLRPGMFARGKVHAQAHHTDNPPLLIPASAALITGRDAALVYVRQPDTDRPTFEGRRITLGPRVNAHYIVRDGLEENEHVVTHGAFKIDSELQIRGRPSMMARAELFREQPAVELTALDLDADLPDDVIPYPLDVCLVTDLPLDSMGGPVRFIHEDREIKFCCDGCIPPFEADPDAYLPKLDDTQHEDAHNH</sequence>
<organism evidence="6 7">
    <name type="scientific">Natronomicrosphaera hydrolytica</name>
    <dbReference type="NCBI Taxonomy" id="3242702"/>
    <lineage>
        <taxon>Bacteria</taxon>
        <taxon>Pseudomonadati</taxon>
        <taxon>Planctomycetota</taxon>
        <taxon>Phycisphaerae</taxon>
        <taxon>Phycisphaerales</taxon>
        <taxon>Phycisphaeraceae</taxon>
        <taxon>Natronomicrosphaera</taxon>
    </lineage>
</organism>
<comment type="caution">
    <text evidence="6">The sequence shown here is derived from an EMBL/GenBank/DDBJ whole genome shotgun (WGS) entry which is preliminary data.</text>
</comment>